<dbReference type="RefSeq" id="XP_067816203.1">
    <property type="nucleotide sequence ID" value="XM_067964678.1"/>
</dbReference>
<feature type="transmembrane region" description="Helical" evidence="1">
    <location>
        <begin position="229"/>
        <end position="249"/>
    </location>
</feature>
<evidence type="ECO:0000256" key="1">
    <source>
        <dbReference type="SAM" id="Phobius"/>
    </source>
</evidence>
<feature type="transmembrane region" description="Helical" evidence="1">
    <location>
        <begin position="17"/>
        <end position="34"/>
    </location>
</feature>
<comment type="caution">
    <text evidence="2">The sequence shown here is derived from an EMBL/GenBank/DDBJ whole genome shotgun (WGS) entry which is preliminary data.</text>
</comment>
<proteinExistence type="predicted"/>
<gene>
    <name evidence="2" type="ORF">CCR75_006610</name>
</gene>
<sequence>MKLHWVESFLFGFQKRLFIGAFLITRKILTCLIFPLNIRDCYFSTKILAMSSSCTLVADRTDDAVQMLLGFLALSSLYAKWHYEHPRRPAKVWFMDAMKQGTSAAMIHVLNIFYAIGLVTYSDTPSDQDQCAFYFMNVVIDTTLGVYIAYLLLQASTVLAVRQHWISLRYHGYYGSPPSWQIWGFQLLQWCTILISMKVFVGVILFTLSTPLGWMGSLLFYPVHQHPKIELLIVMIGCPLVMNMVQFWIQDSFLMNHDVRRSEDVPLLSPLVDRRTPLQKPRGLSSSSNAADMYEYKRLRLALINDRCVPLCRRTHPREAVVRIN</sequence>
<keyword evidence="1" id="KW-1133">Transmembrane helix</keyword>
<dbReference type="OrthoDB" id="431202at2759"/>
<dbReference type="GeneID" id="94350349"/>
<reference evidence="2 3" key="1">
    <citation type="journal article" date="2021" name="Genome Biol.">
        <title>AFLAP: assembly-free linkage analysis pipeline using k-mers from genome sequencing data.</title>
        <authorList>
            <person name="Fletcher K."/>
            <person name="Zhang L."/>
            <person name="Gil J."/>
            <person name="Han R."/>
            <person name="Cavanaugh K."/>
            <person name="Michelmore R."/>
        </authorList>
    </citation>
    <scope>NUCLEOTIDE SEQUENCE [LARGE SCALE GENOMIC DNA]</scope>
    <source>
        <strain evidence="2 3">SF5</strain>
    </source>
</reference>
<dbReference type="PANTHER" id="PTHR31735:SF1">
    <property type="entry name" value="VACUOLAR MEMBRANE PROTEIN YPL162C"/>
    <property type="match status" value="1"/>
</dbReference>
<accession>A0A976ICK2</accession>
<organism evidence="2 3">
    <name type="scientific">Bremia lactucae</name>
    <name type="common">Lettuce downy mildew</name>
    <dbReference type="NCBI Taxonomy" id="4779"/>
    <lineage>
        <taxon>Eukaryota</taxon>
        <taxon>Sar</taxon>
        <taxon>Stramenopiles</taxon>
        <taxon>Oomycota</taxon>
        <taxon>Peronosporomycetes</taxon>
        <taxon>Peronosporales</taxon>
        <taxon>Peronosporaceae</taxon>
        <taxon>Bremia</taxon>
    </lineage>
</organism>
<dbReference type="EMBL" id="SHOA02000006">
    <property type="protein sequence ID" value="TDH66704.1"/>
    <property type="molecule type" value="Genomic_DNA"/>
</dbReference>
<feature type="transmembrane region" description="Helical" evidence="1">
    <location>
        <begin position="64"/>
        <end position="81"/>
    </location>
</feature>
<dbReference type="AlphaFoldDB" id="A0A976ICK2"/>
<dbReference type="InterPro" id="IPR022127">
    <property type="entry name" value="STIMATE/YPL162C"/>
</dbReference>
<feature type="transmembrane region" description="Helical" evidence="1">
    <location>
        <begin position="102"/>
        <end position="121"/>
    </location>
</feature>
<dbReference type="GO" id="GO:0016020">
    <property type="term" value="C:membrane"/>
    <property type="evidence" value="ECO:0007669"/>
    <property type="project" value="TreeGrafter"/>
</dbReference>
<feature type="transmembrane region" description="Helical" evidence="1">
    <location>
        <begin position="133"/>
        <end position="153"/>
    </location>
</feature>
<dbReference type="PANTHER" id="PTHR31735">
    <property type="entry name" value="VACUOLAR MEMBRANE PROTEIN YPL162C"/>
    <property type="match status" value="1"/>
</dbReference>
<evidence type="ECO:0000313" key="2">
    <source>
        <dbReference type="EMBL" id="TDH66704.1"/>
    </source>
</evidence>
<keyword evidence="3" id="KW-1185">Reference proteome</keyword>
<keyword evidence="1" id="KW-0472">Membrane</keyword>
<dbReference type="KEGG" id="blac:94350349"/>
<evidence type="ECO:0000313" key="3">
    <source>
        <dbReference type="Proteomes" id="UP000294530"/>
    </source>
</evidence>
<evidence type="ECO:0008006" key="4">
    <source>
        <dbReference type="Google" id="ProtNLM"/>
    </source>
</evidence>
<protein>
    <recommendedName>
        <fullName evidence="4">Store-operated calcium entry regulator STIMATE</fullName>
    </recommendedName>
</protein>
<dbReference type="Pfam" id="PF12400">
    <property type="entry name" value="STIMATE"/>
    <property type="match status" value="1"/>
</dbReference>
<keyword evidence="1" id="KW-0812">Transmembrane</keyword>
<name>A0A976ICK2_BRELC</name>
<dbReference type="Proteomes" id="UP000294530">
    <property type="component" value="Unassembled WGS sequence"/>
</dbReference>